<dbReference type="AlphaFoldDB" id="A0A9D2HL16"/>
<dbReference type="PANTHER" id="PTHR37815">
    <property type="entry name" value="UPF0397 PROTEIN BC_2624-RELATED"/>
    <property type="match status" value="1"/>
</dbReference>
<proteinExistence type="predicted"/>
<reference evidence="4" key="2">
    <citation type="submission" date="2021-04" db="EMBL/GenBank/DDBJ databases">
        <authorList>
            <person name="Gilroy R."/>
        </authorList>
    </citation>
    <scope>NUCLEOTIDE SEQUENCE</scope>
    <source>
        <strain evidence="4">CHK178-16964</strain>
    </source>
</reference>
<evidence type="ECO:0000256" key="1">
    <source>
        <dbReference type="ARBA" id="ARBA00022692"/>
    </source>
</evidence>
<feature type="transmembrane region" description="Helical" evidence="3">
    <location>
        <begin position="6"/>
        <end position="28"/>
    </location>
</feature>
<feature type="transmembrane region" description="Helical" evidence="3">
    <location>
        <begin position="105"/>
        <end position="128"/>
    </location>
</feature>
<keyword evidence="3" id="KW-0472">Membrane</keyword>
<organism evidence="4 5">
    <name type="scientific">Candidatus Lachnoclostridium stercoravium</name>
    <dbReference type="NCBI Taxonomy" id="2838633"/>
    <lineage>
        <taxon>Bacteria</taxon>
        <taxon>Bacillati</taxon>
        <taxon>Bacillota</taxon>
        <taxon>Clostridia</taxon>
        <taxon>Lachnospirales</taxon>
        <taxon>Lachnospiraceae</taxon>
    </lineage>
</organism>
<reference evidence="4" key="1">
    <citation type="journal article" date="2021" name="PeerJ">
        <title>Extensive microbial diversity within the chicken gut microbiome revealed by metagenomics and culture.</title>
        <authorList>
            <person name="Gilroy R."/>
            <person name="Ravi A."/>
            <person name="Getino M."/>
            <person name="Pursley I."/>
            <person name="Horton D.L."/>
            <person name="Alikhan N.F."/>
            <person name="Baker D."/>
            <person name="Gharbi K."/>
            <person name="Hall N."/>
            <person name="Watson M."/>
            <person name="Adriaenssens E.M."/>
            <person name="Foster-Nyarko E."/>
            <person name="Jarju S."/>
            <person name="Secka A."/>
            <person name="Antonio M."/>
            <person name="Oren A."/>
            <person name="Chaudhuri R.R."/>
            <person name="La Ragione R."/>
            <person name="Hildebrand F."/>
            <person name="Pallen M.J."/>
        </authorList>
    </citation>
    <scope>NUCLEOTIDE SEQUENCE</scope>
    <source>
        <strain evidence="4">CHK178-16964</strain>
    </source>
</reference>
<dbReference type="Proteomes" id="UP000823900">
    <property type="component" value="Unassembled WGS sequence"/>
</dbReference>
<evidence type="ECO:0000313" key="4">
    <source>
        <dbReference type="EMBL" id="HJA72454.1"/>
    </source>
</evidence>
<dbReference type="GO" id="GO:0016020">
    <property type="term" value="C:membrane"/>
    <property type="evidence" value="ECO:0007669"/>
    <property type="project" value="InterPro"/>
</dbReference>
<accession>A0A9D2HL16</accession>
<feature type="transmembrane region" description="Helical" evidence="3">
    <location>
        <begin position="140"/>
        <end position="161"/>
    </location>
</feature>
<keyword evidence="1 3" id="KW-0812">Transmembrane</keyword>
<dbReference type="EMBL" id="DWZA01000105">
    <property type="protein sequence ID" value="HJA72454.1"/>
    <property type="molecule type" value="Genomic_DNA"/>
</dbReference>
<keyword evidence="2 3" id="KW-1133">Transmembrane helix</keyword>
<gene>
    <name evidence="4" type="ORF">IAA07_12930</name>
</gene>
<name>A0A9D2HL16_9FIRM</name>
<feature type="transmembrane region" description="Helical" evidence="3">
    <location>
        <begin position="40"/>
        <end position="65"/>
    </location>
</feature>
<dbReference type="InterPro" id="IPR009825">
    <property type="entry name" value="ECF_substrate-spec-like"/>
</dbReference>
<evidence type="ECO:0000313" key="5">
    <source>
        <dbReference type="Proteomes" id="UP000823900"/>
    </source>
</evidence>
<comment type="caution">
    <text evidence="4">The sequence shown here is derived from an EMBL/GenBank/DDBJ whole genome shotgun (WGS) entry which is preliminary data.</text>
</comment>
<dbReference type="Pfam" id="PF07155">
    <property type="entry name" value="ECF-ribofla_trS"/>
    <property type="match status" value="1"/>
</dbReference>
<feature type="transmembrane region" description="Helical" evidence="3">
    <location>
        <begin position="71"/>
        <end position="93"/>
    </location>
</feature>
<dbReference type="Gene3D" id="1.10.1760.20">
    <property type="match status" value="1"/>
</dbReference>
<sequence length="166" mass="17156">MPDDIMKRLCFSALLAAMVCIATLFFKIPIPLGYAHLGNGFILLGCSMMGGYYGIFIGGFGSALADLLGGFGQWILPTLVIKGLMGFAVGRIAHPDGTGFRLTSVRSFLAAVVGTAIMVAGYTLFGALLSGSLAAGLAQIPGLVGEGIVGIIVFYISGAALRRISF</sequence>
<evidence type="ECO:0000256" key="2">
    <source>
        <dbReference type="ARBA" id="ARBA00022989"/>
    </source>
</evidence>
<dbReference type="PANTHER" id="PTHR37815:SF3">
    <property type="entry name" value="UPF0397 PROTEIN SPR0429"/>
    <property type="match status" value="1"/>
</dbReference>
<evidence type="ECO:0000256" key="3">
    <source>
        <dbReference type="SAM" id="Phobius"/>
    </source>
</evidence>
<protein>
    <submittedName>
        <fullName evidence="4">ECF transporter S component</fullName>
    </submittedName>
</protein>